<accession>A0A0D2GD03</accession>
<dbReference type="Proteomes" id="UP000032233">
    <property type="component" value="Unassembled WGS sequence"/>
</dbReference>
<evidence type="ECO:0000313" key="2">
    <source>
        <dbReference type="Proteomes" id="UP000032233"/>
    </source>
</evidence>
<organism evidence="1 2">
    <name type="scientific">Dethiosulfatarculus sandiegensis</name>
    <dbReference type="NCBI Taxonomy" id="1429043"/>
    <lineage>
        <taxon>Bacteria</taxon>
        <taxon>Pseudomonadati</taxon>
        <taxon>Thermodesulfobacteriota</taxon>
        <taxon>Desulfarculia</taxon>
        <taxon>Desulfarculales</taxon>
        <taxon>Desulfarculaceae</taxon>
        <taxon>Dethiosulfatarculus</taxon>
    </lineage>
</organism>
<proteinExistence type="predicted"/>
<dbReference type="InParanoid" id="A0A0D2GD03"/>
<evidence type="ECO:0000313" key="1">
    <source>
        <dbReference type="EMBL" id="KIX12842.1"/>
    </source>
</evidence>
<protein>
    <submittedName>
        <fullName evidence="1">Uncharacterized protein</fullName>
    </submittedName>
</protein>
<dbReference type="STRING" id="1429043.X474_17270"/>
<dbReference type="EMBL" id="AZAC01000023">
    <property type="protein sequence ID" value="KIX12842.1"/>
    <property type="molecule type" value="Genomic_DNA"/>
</dbReference>
<keyword evidence="2" id="KW-1185">Reference proteome</keyword>
<gene>
    <name evidence="1" type="ORF">X474_17270</name>
</gene>
<sequence length="33" mass="3839">MGKPLESRRFSPSSLTRKKTLFCMTRTGLMVDY</sequence>
<dbReference type="AlphaFoldDB" id="A0A0D2GD03"/>
<reference evidence="1 2" key="1">
    <citation type="submission" date="2013-11" db="EMBL/GenBank/DDBJ databases">
        <title>Metagenomic analysis of a methanogenic consortium involved in long chain n-alkane degradation.</title>
        <authorList>
            <person name="Davidova I.A."/>
            <person name="Callaghan A.V."/>
            <person name="Wawrik B."/>
            <person name="Pruitt S."/>
            <person name="Marks C."/>
            <person name="Duncan K.E."/>
            <person name="Suflita J.M."/>
        </authorList>
    </citation>
    <scope>NUCLEOTIDE SEQUENCE [LARGE SCALE GENOMIC DNA]</scope>
    <source>
        <strain evidence="1 2">SPR</strain>
    </source>
</reference>
<comment type="caution">
    <text evidence="1">The sequence shown here is derived from an EMBL/GenBank/DDBJ whole genome shotgun (WGS) entry which is preliminary data.</text>
</comment>
<name>A0A0D2GD03_9BACT</name>